<organism evidence="7 8">
    <name type="scientific">Eucalyptus globulus</name>
    <name type="common">Tasmanian blue gum</name>
    <dbReference type="NCBI Taxonomy" id="34317"/>
    <lineage>
        <taxon>Eukaryota</taxon>
        <taxon>Viridiplantae</taxon>
        <taxon>Streptophyta</taxon>
        <taxon>Embryophyta</taxon>
        <taxon>Tracheophyta</taxon>
        <taxon>Spermatophyta</taxon>
        <taxon>Magnoliopsida</taxon>
        <taxon>eudicotyledons</taxon>
        <taxon>Gunneridae</taxon>
        <taxon>Pentapetalae</taxon>
        <taxon>rosids</taxon>
        <taxon>malvids</taxon>
        <taxon>Myrtales</taxon>
        <taxon>Myrtaceae</taxon>
        <taxon>Myrtoideae</taxon>
        <taxon>Eucalypteae</taxon>
        <taxon>Eucalyptus</taxon>
    </lineage>
</organism>
<dbReference type="PANTHER" id="PTHR45631:SF206">
    <property type="entry name" value="PROTEIN KINASE DOMAIN-CONTAINING PROTEIN"/>
    <property type="match status" value="1"/>
</dbReference>
<dbReference type="InterPro" id="IPR024788">
    <property type="entry name" value="Malectin-like_Carb-bd_dom"/>
</dbReference>
<evidence type="ECO:0000256" key="2">
    <source>
        <dbReference type="ARBA" id="ARBA00022692"/>
    </source>
</evidence>
<sequence length="158" mass="18387">MSFDLDQGYIDSGENKQISAKFIKDPVYRRYKNLRSFPNGTRNCYTLSPDKGKNNTYLIRASFWYGDYDEQNQPPIFDLYIDVNFWATVDTSDWVNEDIVYVPQRDDIEVCLVNIGKGVPFISVLVLRTLDNSIYQTQSGFLRLNVRYDIGGLSRIIR</sequence>
<keyword evidence="4" id="KW-1133">Transmembrane helix</keyword>
<comment type="subcellular location">
    <subcellularLocation>
        <location evidence="1">Membrane</location>
        <topology evidence="1">Single-pass membrane protein</topology>
    </subcellularLocation>
</comment>
<dbReference type="GO" id="GO:0016020">
    <property type="term" value="C:membrane"/>
    <property type="evidence" value="ECO:0007669"/>
    <property type="project" value="UniProtKB-SubCell"/>
</dbReference>
<evidence type="ECO:0000256" key="3">
    <source>
        <dbReference type="ARBA" id="ARBA00022729"/>
    </source>
</evidence>
<reference evidence="7 8" key="1">
    <citation type="submission" date="2024-11" db="EMBL/GenBank/DDBJ databases">
        <title>Chromosome-level genome assembly of Eucalyptus globulus Labill. provides insights into its genome evolution.</title>
        <authorList>
            <person name="Li X."/>
        </authorList>
    </citation>
    <scope>NUCLEOTIDE SEQUENCE [LARGE SCALE GENOMIC DNA]</scope>
    <source>
        <strain evidence="7">CL2024</strain>
        <tissue evidence="7">Fresh tender leaves</tissue>
    </source>
</reference>
<dbReference type="AlphaFoldDB" id="A0ABD3J3T7"/>
<accession>A0ABD3J3T7</accession>
<keyword evidence="5" id="KW-0472">Membrane</keyword>
<keyword evidence="2" id="KW-0812">Transmembrane</keyword>
<proteinExistence type="predicted"/>
<gene>
    <name evidence="7" type="ORF">ACJRO7_005703</name>
</gene>
<dbReference type="EMBL" id="JBJKBG010000010">
    <property type="protein sequence ID" value="KAL3720934.1"/>
    <property type="molecule type" value="Genomic_DNA"/>
</dbReference>
<protein>
    <recommendedName>
        <fullName evidence="6">Malectin-like domain-containing protein</fullName>
    </recommendedName>
</protein>
<evidence type="ECO:0000259" key="6">
    <source>
        <dbReference type="Pfam" id="PF12819"/>
    </source>
</evidence>
<keyword evidence="3" id="KW-0732">Signal</keyword>
<dbReference type="PANTHER" id="PTHR45631">
    <property type="entry name" value="OS07G0107800 PROTEIN-RELATED"/>
    <property type="match status" value="1"/>
</dbReference>
<evidence type="ECO:0000313" key="8">
    <source>
        <dbReference type="Proteomes" id="UP001634007"/>
    </source>
</evidence>
<dbReference type="Proteomes" id="UP001634007">
    <property type="component" value="Unassembled WGS sequence"/>
</dbReference>
<name>A0ABD3J3T7_EUCGL</name>
<evidence type="ECO:0000313" key="7">
    <source>
        <dbReference type="EMBL" id="KAL3720934.1"/>
    </source>
</evidence>
<comment type="caution">
    <text evidence="7">The sequence shown here is derived from an EMBL/GenBank/DDBJ whole genome shotgun (WGS) entry which is preliminary data.</text>
</comment>
<feature type="domain" description="Malectin-like" evidence="6">
    <location>
        <begin position="3"/>
        <end position="155"/>
    </location>
</feature>
<evidence type="ECO:0000256" key="4">
    <source>
        <dbReference type="ARBA" id="ARBA00022989"/>
    </source>
</evidence>
<keyword evidence="8" id="KW-1185">Reference proteome</keyword>
<dbReference type="Pfam" id="PF12819">
    <property type="entry name" value="Malectin_like"/>
    <property type="match status" value="1"/>
</dbReference>
<evidence type="ECO:0000256" key="1">
    <source>
        <dbReference type="ARBA" id="ARBA00004167"/>
    </source>
</evidence>
<evidence type="ECO:0000256" key="5">
    <source>
        <dbReference type="ARBA" id="ARBA00023136"/>
    </source>
</evidence>